<gene>
    <name evidence="1" type="ORF">OS493_027498</name>
</gene>
<keyword evidence="2" id="KW-1185">Reference proteome</keyword>
<reference evidence="1" key="1">
    <citation type="submission" date="2023-01" db="EMBL/GenBank/DDBJ databases">
        <title>Genome assembly of the deep-sea coral Lophelia pertusa.</title>
        <authorList>
            <person name="Herrera S."/>
            <person name="Cordes E."/>
        </authorList>
    </citation>
    <scope>NUCLEOTIDE SEQUENCE</scope>
    <source>
        <strain evidence="1">USNM1676648</strain>
        <tissue evidence="1">Polyp</tissue>
    </source>
</reference>
<evidence type="ECO:0000313" key="1">
    <source>
        <dbReference type="EMBL" id="KAJ7326552.1"/>
    </source>
</evidence>
<proteinExistence type="predicted"/>
<sequence>MKAVSPNIQQQFDDKDFAIVGSLATLDASITFGEGIKNLQVIRADTQAGFTGLPNPENGKLHNRVQRLNSFRNVLWLLKEKLRSGVVTADSSLMEKLREAQTWLSTQTGGHLGQGMTAALEKIGVMDKLKAKWGANSLKFRSFSAAAANGLDFVINGFNTVVNSMAVDKEVTDANILALSSSVTAMAGDIAMGVSQILATSAKVASIAGPIGYAVAAVLYIASYAIGVASGMVNQEDLEPKDYVMVFLAPLVPSPDFAAMVEIFDAFCQG</sequence>
<accession>A0A9X0CDI4</accession>
<organism evidence="1 2">
    <name type="scientific">Desmophyllum pertusum</name>
    <dbReference type="NCBI Taxonomy" id="174260"/>
    <lineage>
        <taxon>Eukaryota</taxon>
        <taxon>Metazoa</taxon>
        <taxon>Cnidaria</taxon>
        <taxon>Anthozoa</taxon>
        <taxon>Hexacorallia</taxon>
        <taxon>Scleractinia</taxon>
        <taxon>Caryophylliina</taxon>
        <taxon>Caryophylliidae</taxon>
        <taxon>Desmophyllum</taxon>
    </lineage>
</organism>
<dbReference type="EMBL" id="MU827802">
    <property type="protein sequence ID" value="KAJ7326552.1"/>
    <property type="molecule type" value="Genomic_DNA"/>
</dbReference>
<dbReference type="AlphaFoldDB" id="A0A9X0CDI4"/>
<protein>
    <submittedName>
        <fullName evidence="1">Uncharacterized protein</fullName>
    </submittedName>
</protein>
<dbReference type="Proteomes" id="UP001163046">
    <property type="component" value="Unassembled WGS sequence"/>
</dbReference>
<name>A0A9X0CDI4_9CNID</name>
<comment type="caution">
    <text evidence="1">The sequence shown here is derived from an EMBL/GenBank/DDBJ whole genome shotgun (WGS) entry which is preliminary data.</text>
</comment>
<evidence type="ECO:0000313" key="2">
    <source>
        <dbReference type="Proteomes" id="UP001163046"/>
    </source>
</evidence>